<dbReference type="PROSITE" id="PS50042">
    <property type="entry name" value="CNMP_BINDING_3"/>
    <property type="match status" value="1"/>
</dbReference>
<dbReference type="InterPro" id="IPR014710">
    <property type="entry name" value="RmlC-like_jellyroll"/>
</dbReference>
<protein>
    <submittedName>
        <fullName evidence="5">DUF294 nucleotidyltransferase-like domain-containing protein</fullName>
    </submittedName>
</protein>
<evidence type="ECO:0000259" key="4">
    <source>
        <dbReference type="PROSITE" id="PS51371"/>
    </source>
</evidence>
<reference evidence="6" key="1">
    <citation type="journal article" date="2019" name="Int. J. Syst. Evol. Microbiol.">
        <title>The Global Catalogue of Microorganisms (GCM) 10K type strain sequencing project: providing services to taxonomists for standard genome sequencing and annotation.</title>
        <authorList>
            <consortium name="The Broad Institute Genomics Platform"/>
            <consortium name="The Broad Institute Genome Sequencing Center for Infectious Disease"/>
            <person name="Wu L."/>
            <person name="Ma J."/>
        </authorList>
    </citation>
    <scope>NUCLEOTIDE SEQUENCE [LARGE SCALE GENOMIC DNA]</scope>
    <source>
        <strain evidence="6">JCM 17809</strain>
    </source>
</reference>
<organism evidence="5 6">
    <name type="scientific">Fodinibacter luteus</name>
    <dbReference type="NCBI Taxonomy" id="552064"/>
    <lineage>
        <taxon>Bacteria</taxon>
        <taxon>Bacillati</taxon>
        <taxon>Actinomycetota</taxon>
        <taxon>Actinomycetes</taxon>
        <taxon>Micrococcales</taxon>
        <taxon>Intrasporangiaceae</taxon>
        <taxon>Fodinibacter (ex Wang et al. 2009)</taxon>
    </lineage>
</organism>
<dbReference type="SMART" id="SM00116">
    <property type="entry name" value="CBS"/>
    <property type="match status" value="2"/>
</dbReference>
<dbReference type="InterPro" id="IPR005105">
    <property type="entry name" value="GlnD_Uridyltrans_N"/>
</dbReference>
<name>A0ABP8K1M6_9MICO</name>
<dbReference type="PANTHER" id="PTHR43080:SF2">
    <property type="entry name" value="CBS DOMAIN-CONTAINING PROTEIN"/>
    <property type="match status" value="1"/>
</dbReference>
<proteinExistence type="predicted"/>
<dbReference type="InterPro" id="IPR000644">
    <property type="entry name" value="CBS_dom"/>
</dbReference>
<sequence>MALDVELSETREFLAQHEPFDALPAGVLDRLPAGLTVEYFRRGTRLIERGRDNHHLYVLRSGAADVHDTQGSLVERGGEGACFGSITLTQGNPSTFDVTAIEDCLALLLPAEDFHRLCTDHPAFAAFFDAQRASRMSGAVASLQLSTTGSAILKTHVRELVGREPIGVDGAATVREAAQVMSRKGVSALLVMEGERLAGILTDRDLRTRVLAAGVDPGIRVSEVMTADPVTGDVDALAFEVLLEMVGRHIHHLPIIDAHDRPVGLVTTTDLLRLEQSNPVYLAGDIAKQPDVDGVARVSSRLPQVVLSLVEQDASADDIGRVVTAVGDAVERRLLALAEADLGPAPVPYCWVALGSRARLEQALAADQDTAILIDDAVQPEHAGWFEALAGRVTADLVACGYPRCTGDVMATNPRWRQPLAQWRREFSTWLTEPVPDAILGASIFFDMRAVHGDASLHARLQRHVLATAPGARLFLAHLAKQATANEPPLGFFRGFVLEKAGSHRHTLDIKRGGIGAVVELARVHALSTGSPAVNTRSRIEAAREAGILGDDKAADLRDAFEFISYVRLRHQAAQVRRGDLPDNHVSPDDLSSFDKRHLREAFSIVRHAQSTLAHRFPMHYIS</sequence>
<dbReference type="InterPro" id="IPR046342">
    <property type="entry name" value="CBS_dom_sf"/>
</dbReference>
<dbReference type="Pfam" id="PF00571">
    <property type="entry name" value="CBS"/>
    <property type="match status" value="2"/>
</dbReference>
<gene>
    <name evidence="5" type="ORF">GCM10023168_06610</name>
</gene>
<accession>A0ABP8K1M6</accession>
<evidence type="ECO:0000259" key="3">
    <source>
        <dbReference type="PROSITE" id="PS50042"/>
    </source>
</evidence>
<keyword evidence="1 2" id="KW-0129">CBS domain</keyword>
<dbReference type="InterPro" id="IPR018821">
    <property type="entry name" value="DUF294_put_nucleoTrafse_sb-bd"/>
</dbReference>
<feature type="domain" description="CBS" evidence="4">
    <location>
        <begin position="225"/>
        <end position="282"/>
    </location>
</feature>
<dbReference type="SUPFAM" id="SSF51206">
    <property type="entry name" value="cAMP-binding domain-like"/>
    <property type="match status" value="1"/>
</dbReference>
<dbReference type="Proteomes" id="UP001500945">
    <property type="component" value="Unassembled WGS sequence"/>
</dbReference>
<dbReference type="PANTHER" id="PTHR43080">
    <property type="entry name" value="CBS DOMAIN-CONTAINING PROTEIN CBSX3, MITOCHONDRIAL"/>
    <property type="match status" value="1"/>
</dbReference>
<dbReference type="Gene3D" id="2.60.120.10">
    <property type="entry name" value="Jelly Rolls"/>
    <property type="match status" value="1"/>
</dbReference>
<evidence type="ECO:0000256" key="1">
    <source>
        <dbReference type="ARBA" id="ARBA00023122"/>
    </source>
</evidence>
<feature type="domain" description="Cyclic nucleotide-binding" evidence="3">
    <location>
        <begin position="19"/>
        <end position="117"/>
    </location>
</feature>
<dbReference type="Pfam" id="PF03445">
    <property type="entry name" value="DUF294"/>
    <property type="match status" value="1"/>
</dbReference>
<dbReference type="Gene3D" id="3.10.580.10">
    <property type="entry name" value="CBS-domain"/>
    <property type="match status" value="1"/>
</dbReference>
<dbReference type="PROSITE" id="PS51371">
    <property type="entry name" value="CBS"/>
    <property type="match status" value="2"/>
</dbReference>
<comment type="caution">
    <text evidence="5">The sequence shown here is derived from an EMBL/GenBank/DDBJ whole genome shotgun (WGS) entry which is preliminary data.</text>
</comment>
<feature type="domain" description="CBS" evidence="4">
    <location>
        <begin position="161"/>
        <end position="217"/>
    </location>
</feature>
<dbReference type="InterPro" id="IPR000595">
    <property type="entry name" value="cNMP-bd_dom"/>
</dbReference>
<dbReference type="RefSeq" id="WP_345202225.1">
    <property type="nucleotide sequence ID" value="NZ_BAABGM010000003.1"/>
</dbReference>
<dbReference type="SUPFAM" id="SSF54631">
    <property type="entry name" value="CBS-domain pair"/>
    <property type="match status" value="1"/>
</dbReference>
<dbReference type="CDD" id="cd00038">
    <property type="entry name" value="CAP_ED"/>
    <property type="match status" value="1"/>
</dbReference>
<dbReference type="Pfam" id="PF00027">
    <property type="entry name" value="cNMP_binding"/>
    <property type="match status" value="1"/>
</dbReference>
<evidence type="ECO:0000313" key="6">
    <source>
        <dbReference type="Proteomes" id="UP001500945"/>
    </source>
</evidence>
<dbReference type="InterPro" id="IPR018490">
    <property type="entry name" value="cNMP-bd_dom_sf"/>
</dbReference>
<dbReference type="CDD" id="cd04587">
    <property type="entry name" value="CBS_pair_CAP-ED_NT_Pol-beta-like_DUF294_assoc"/>
    <property type="match status" value="1"/>
</dbReference>
<evidence type="ECO:0000256" key="2">
    <source>
        <dbReference type="PROSITE-ProRule" id="PRU00703"/>
    </source>
</evidence>
<dbReference type="EMBL" id="BAABGM010000003">
    <property type="protein sequence ID" value="GAA4399392.1"/>
    <property type="molecule type" value="Genomic_DNA"/>
</dbReference>
<dbReference type="SMART" id="SM00100">
    <property type="entry name" value="cNMP"/>
    <property type="match status" value="1"/>
</dbReference>
<dbReference type="Pfam" id="PF10335">
    <property type="entry name" value="DUF294_C"/>
    <property type="match status" value="1"/>
</dbReference>
<evidence type="ECO:0000313" key="5">
    <source>
        <dbReference type="EMBL" id="GAA4399392.1"/>
    </source>
</evidence>
<keyword evidence="6" id="KW-1185">Reference proteome</keyword>
<dbReference type="CDD" id="cd05401">
    <property type="entry name" value="NT_GlnE_GlnD_like"/>
    <property type="match status" value="1"/>
</dbReference>
<dbReference type="InterPro" id="IPR051257">
    <property type="entry name" value="Diverse_CBS-Domain"/>
</dbReference>